<accession>A0A8C9QW53</accession>
<sequence length="190" mass="20771">MAENKPYRYGLIVLGLFVVAVGLFIMSVEEPQVFATFCAFGLLMVGIGIAWSICQCYPKVTFITQSQDEFWTMEKSGLVDGTETNNKSASESARAPLASFQDDMEKSDEDSDGDKALRSEPALETGSQVLTAHADQVRTLSCTRSCPALDRLHTSTPLPGPKAPNLDSVPELYYGKVEDSCHFESDLDSQ</sequence>
<dbReference type="InterPro" id="IPR029181">
    <property type="entry name" value="Barttin"/>
</dbReference>
<dbReference type="Ensembl" id="ENSSFOT00015000237.2">
    <property type="protein sequence ID" value="ENSSFOP00015000213.1"/>
    <property type="gene ID" value="ENSSFOG00015000216.2"/>
</dbReference>
<evidence type="ECO:0000313" key="3">
    <source>
        <dbReference type="Ensembl" id="ENSSFOP00015000213.1"/>
    </source>
</evidence>
<feature type="region of interest" description="Disordered" evidence="1">
    <location>
        <begin position="150"/>
        <end position="169"/>
    </location>
</feature>
<organism evidence="3 4">
    <name type="scientific">Scleropages formosus</name>
    <name type="common">Asian bonytongue</name>
    <name type="synonym">Osteoglossum formosum</name>
    <dbReference type="NCBI Taxonomy" id="113540"/>
    <lineage>
        <taxon>Eukaryota</taxon>
        <taxon>Metazoa</taxon>
        <taxon>Chordata</taxon>
        <taxon>Craniata</taxon>
        <taxon>Vertebrata</taxon>
        <taxon>Euteleostomi</taxon>
        <taxon>Actinopterygii</taxon>
        <taxon>Neopterygii</taxon>
        <taxon>Teleostei</taxon>
        <taxon>Osteoglossocephala</taxon>
        <taxon>Osteoglossomorpha</taxon>
        <taxon>Osteoglossiformes</taxon>
        <taxon>Osteoglossidae</taxon>
        <taxon>Scleropages</taxon>
    </lineage>
</organism>
<protein>
    <submittedName>
        <fullName evidence="3">Barttin CLCNK type accessory subunit beta</fullName>
    </submittedName>
</protein>
<dbReference type="OrthoDB" id="9944479at2759"/>
<evidence type="ECO:0000313" key="4">
    <source>
        <dbReference type="Proteomes" id="UP000694397"/>
    </source>
</evidence>
<gene>
    <name evidence="3" type="primary">bsnd</name>
</gene>
<reference evidence="3" key="2">
    <citation type="submission" date="2025-08" db="UniProtKB">
        <authorList>
            <consortium name="Ensembl"/>
        </authorList>
    </citation>
    <scope>IDENTIFICATION</scope>
</reference>
<dbReference type="AlphaFoldDB" id="A0A8C9QW53"/>
<reference evidence="3" key="3">
    <citation type="submission" date="2025-09" db="UniProtKB">
        <authorList>
            <consortium name="Ensembl"/>
        </authorList>
    </citation>
    <scope>IDENTIFICATION</scope>
</reference>
<keyword evidence="2" id="KW-0472">Membrane</keyword>
<dbReference type="GeneTree" id="ENSGT00390000008549"/>
<proteinExistence type="predicted"/>
<feature type="compositionally biased region" description="Polar residues" evidence="1">
    <location>
        <begin position="82"/>
        <end position="91"/>
    </location>
</feature>
<evidence type="ECO:0000256" key="1">
    <source>
        <dbReference type="SAM" id="MobiDB-lite"/>
    </source>
</evidence>
<dbReference type="PANTHER" id="PTHR28399:SF1">
    <property type="entry name" value="BARTTIN"/>
    <property type="match status" value="1"/>
</dbReference>
<reference evidence="3 4" key="1">
    <citation type="submission" date="2019-04" db="EMBL/GenBank/DDBJ databases">
        <authorList>
            <consortium name="Wellcome Sanger Institute Data Sharing"/>
        </authorList>
    </citation>
    <scope>NUCLEOTIDE SEQUENCE [LARGE SCALE GENOMIC DNA]</scope>
</reference>
<evidence type="ECO:0000256" key="2">
    <source>
        <dbReference type="SAM" id="Phobius"/>
    </source>
</evidence>
<feature type="transmembrane region" description="Helical" evidence="2">
    <location>
        <begin position="6"/>
        <end position="26"/>
    </location>
</feature>
<dbReference type="GO" id="GO:0015108">
    <property type="term" value="F:chloride transmembrane transporter activity"/>
    <property type="evidence" value="ECO:0007669"/>
    <property type="project" value="Ensembl"/>
</dbReference>
<name>A0A8C9QW53_SCLFO</name>
<feature type="transmembrane region" description="Helical" evidence="2">
    <location>
        <begin position="33"/>
        <end position="53"/>
    </location>
</feature>
<feature type="region of interest" description="Disordered" evidence="1">
    <location>
        <begin position="81"/>
        <end position="125"/>
    </location>
</feature>
<keyword evidence="2" id="KW-1133">Transmembrane helix</keyword>
<dbReference type="GO" id="GO:0016323">
    <property type="term" value="C:basolateral plasma membrane"/>
    <property type="evidence" value="ECO:0007669"/>
    <property type="project" value="TreeGrafter"/>
</dbReference>
<keyword evidence="2" id="KW-0812">Transmembrane</keyword>
<dbReference type="Proteomes" id="UP000694397">
    <property type="component" value="Chromosome 9"/>
</dbReference>
<dbReference type="PANTHER" id="PTHR28399">
    <property type="entry name" value="BARTTIN"/>
    <property type="match status" value="1"/>
</dbReference>
<keyword evidence="4" id="KW-1185">Reference proteome</keyword>
<dbReference type="Pfam" id="PF15462">
    <property type="entry name" value="Barttin"/>
    <property type="match status" value="1"/>
</dbReference>
<dbReference type="GO" id="GO:0017081">
    <property type="term" value="F:chloride channel regulator activity"/>
    <property type="evidence" value="ECO:0007669"/>
    <property type="project" value="TreeGrafter"/>
</dbReference>